<keyword evidence="4" id="KW-1185">Reference proteome</keyword>
<organism evidence="3 4">
    <name type="scientific">Mollisia scopiformis</name>
    <name type="common">Conifer needle endophyte fungus</name>
    <name type="synonym">Phialocephala scopiformis</name>
    <dbReference type="NCBI Taxonomy" id="149040"/>
    <lineage>
        <taxon>Eukaryota</taxon>
        <taxon>Fungi</taxon>
        <taxon>Dikarya</taxon>
        <taxon>Ascomycota</taxon>
        <taxon>Pezizomycotina</taxon>
        <taxon>Leotiomycetes</taxon>
        <taxon>Helotiales</taxon>
        <taxon>Mollisiaceae</taxon>
        <taxon>Mollisia</taxon>
    </lineage>
</organism>
<dbReference type="EMBL" id="KQ947426">
    <property type="protein sequence ID" value="KUJ11713.1"/>
    <property type="molecule type" value="Genomic_DNA"/>
</dbReference>
<feature type="compositionally biased region" description="Basic and acidic residues" evidence="1">
    <location>
        <begin position="205"/>
        <end position="217"/>
    </location>
</feature>
<reference evidence="3 4" key="1">
    <citation type="submission" date="2015-10" db="EMBL/GenBank/DDBJ databases">
        <title>Full genome of DAOMC 229536 Phialocephala scopiformis, a fungal endophyte of spruce producing the potent anti-insectan compound rugulosin.</title>
        <authorList>
            <consortium name="DOE Joint Genome Institute"/>
            <person name="Walker A.K."/>
            <person name="Frasz S.L."/>
            <person name="Seifert K.A."/>
            <person name="Miller J.D."/>
            <person name="Mondo S.J."/>
            <person name="Labutti K."/>
            <person name="Lipzen A."/>
            <person name="Dockter R."/>
            <person name="Kennedy M."/>
            <person name="Grigoriev I.V."/>
            <person name="Spatafora J.W."/>
        </authorList>
    </citation>
    <scope>NUCLEOTIDE SEQUENCE [LARGE SCALE GENOMIC DNA]</scope>
    <source>
        <strain evidence="3 4">CBS 120377</strain>
    </source>
</reference>
<dbReference type="KEGG" id="psco:LY89DRAFT_230274"/>
<feature type="transmembrane region" description="Helical" evidence="2">
    <location>
        <begin position="132"/>
        <end position="154"/>
    </location>
</feature>
<dbReference type="InParanoid" id="A0A194WUS0"/>
<protein>
    <recommendedName>
        <fullName evidence="5">Mid2 domain-containing protein</fullName>
    </recommendedName>
</protein>
<evidence type="ECO:0000313" key="4">
    <source>
        <dbReference type="Proteomes" id="UP000070700"/>
    </source>
</evidence>
<dbReference type="RefSeq" id="XP_018066068.1">
    <property type="nucleotide sequence ID" value="XM_018206031.1"/>
</dbReference>
<keyword evidence="2" id="KW-0472">Membrane</keyword>
<gene>
    <name evidence="3" type="ORF">LY89DRAFT_230274</name>
</gene>
<feature type="region of interest" description="Disordered" evidence="1">
    <location>
        <begin position="84"/>
        <end position="119"/>
    </location>
</feature>
<evidence type="ECO:0008006" key="5">
    <source>
        <dbReference type="Google" id="ProtNLM"/>
    </source>
</evidence>
<feature type="region of interest" description="Disordered" evidence="1">
    <location>
        <begin position="205"/>
        <end position="232"/>
    </location>
</feature>
<dbReference type="AlphaFoldDB" id="A0A194WUS0"/>
<dbReference type="OrthoDB" id="3557748at2759"/>
<evidence type="ECO:0000256" key="1">
    <source>
        <dbReference type="SAM" id="MobiDB-lite"/>
    </source>
</evidence>
<feature type="compositionally biased region" description="Low complexity" evidence="1">
    <location>
        <begin position="105"/>
        <end position="119"/>
    </location>
</feature>
<dbReference type="GeneID" id="28815757"/>
<sequence length="232" mass="24502">MAFTQCPGSSWQVPPFASYGWGPTDSAMLSAWSAACNTQRSGNSSSASITQTNSISTTSAVSTSTSANYSSTINVLAITTPKPSLGGNNTSTSTATIDLTSGRNSSSSSPASAPIPTTSSSAVLAGTKNINAVVGGVIGGLGLLCLIVFGVLILRKVQRSEDRKPKRNRSWWRFRQNTAMQTGGLHEKAGTAFWRYEKDGQSKIIHEKEGDGPRRQATELSAETIFEMEQDG</sequence>
<proteinExistence type="predicted"/>
<evidence type="ECO:0000313" key="3">
    <source>
        <dbReference type="EMBL" id="KUJ11713.1"/>
    </source>
</evidence>
<feature type="compositionally biased region" description="Polar residues" evidence="1">
    <location>
        <begin position="86"/>
        <end position="104"/>
    </location>
</feature>
<keyword evidence="2" id="KW-1133">Transmembrane helix</keyword>
<evidence type="ECO:0000256" key="2">
    <source>
        <dbReference type="SAM" id="Phobius"/>
    </source>
</evidence>
<dbReference type="Proteomes" id="UP000070700">
    <property type="component" value="Unassembled WGS sequence"/>
</dbReference>
<accession>A0A194WUS0</accession>
<name>A0A194WUS0_MOLSC</name>
<keyword evidence="2" id="KW-0812">Transmembrane</keyword>